<evidence type="ECO:0000256" key="4">
    <source>
        <dbReference type="SAM" id="Phobius"/>
    </source>
</evidence>
<organism evidence="6 7">
    <name type="scientific">Symbiodinium natans</name>
    <dbReference type="NCBI Taxonomy" id="878477"/>
    <lineage>
        <taxon>Eukaryota</taxon>
        <taxon>Sar</taxon>
        <taxon>Alveolata</taxon>
        <taxon>Dinophyceae</taxon>
        <taxon>Suessiales</taxon>
        <taxon>Symbiodiniaceae</taxon>
        <taxon>Symbiodinium</taxon>
    </lineage>
</organism>
<dbReference type="GO" id="GO:0003676">
    <property type="term" value="F:nucleic acid binding"/>
    <property type="evidence" value="ECO:0007669"/>
    <property type="project" value="InterPro"/>
</dbReference>
<evidence type="ECO:0000313" key="7">
    <source>
        <dbReference type="Proteomes" id="UP000604046"/>
    </source>
</evidence>
<dbReference type="Gene3D" id="3.30.420.10">
    <property type="entry name" value="Ribonuclease H-like superfamily/Ribonuclease H"/>
    <property type="match status" value="1"/>
</dbReference>
<reference evidence="6" key="1">
    <citation type="submission" date="2021-02" db="EMBL/GenBank/DDBJ databases">
        <authorList>
            <person name="Dougan E. K."/>
            <person name="Rhodes N."/>
            <person name="Thang M."/>
            <person name="Chan C."/>
        </authorList>
    </citation>
    <scope>NUCLEOTIDE SEQUENCE</scope>
</reference>
<feature type="non-terminal residue" evidence="6">
    <location>
        <position position="1"/>
    </location>
</feature>
<dbReference type="InterPro" id="IPR003382">
    <property type="entry name" value="Flavoprotein"/>
</dbReference>
<keyword evidence="7" id="KW-1185">Reference proteome</keyword>
<dbReference type="PANTHER" id="PTHR14359">
    <property type="entry name" value="HOMO-OLIGOMERIC FLAVIN CONTAINING CYS DECARBOXYLASE FAMILY"/>
    <property type="match status" value="1"/>
</dbReference>
<dbReference type="Pfam" id="PF02441">
    <property type="entry name" value="Flavoprotein"/>
    <property type="match status" value="1"/>
</dbReference>
<sequence>MSSSAPVRDIALVGILVAAGAGLGIVALLAARRLRRWKEPTCRAEWLREPPKSNRPRVAVVATGSVASVKIPELVEKLSKLAEVTVILTAPGEVMTSQRVAGRYAPEHFRAWEALQRSGVHVLRDDDEWMGYENISSDSVVHIELRRWADVALVAPCSANTLAKLALGLCDNLATCFLRAWDPDKPLLIAPAMNTLMWEHPSTLQHLTTLQARGSTIIPPVSKTLACGDVGRGALAPVSEILQAVEKAFVGATARRASSGIGSWRVFGFEDLRQVFTGSRASIRESLVLMGCTYRQNSVAAGVGYGHAGSQPPQRVHLVTSEVQARQACATWGLQGVQGVQRDQGDGEVEEMAELQAVRSQQGPAVALDCEGVRLGRFGRICLLQLQDSKGHVLLCDALRKGVVEALAPLLESRRVVKVMHDCREDSAALFHQHGIQLRAVFDTQVAHAILERRAGREAYQASASELLKEYLGIEPEQTELKSRMLQDPDLWARRPLTSDLVRYALHSVSHLLQLHHKLVARGQDWNAALGSGRHPDSRQAAAEAECRARRHGLHTWSSETLQGRAAGGPGTLLRQWREPGWQVYLPGPIRPRLGLFRPPAAAVPPARGGRVRARTPLPQG</sequence>
<evidence type="ECO:0000259" key="5">
    <source>
        <dbReference type="SMART" id="SM00474"/>
    </source>
</evidence>
<dbReference type="SUPFAM" id="SSF53098">
    <property type="entry name" value="Ribonuclease H-like"/>
    <property type="match status" value="1"/>
</dbReference>
<feature type="transmembrane region" description="Helical" evidence="4">
    <location>
        <begin position="12"/>
        <end position="31"/>
    </location>
</feature>
<gene>
    <name evidence="6" type="primary">HAL3</name>
    <name evidence="6" type="ORF">SNAT2548_LOCUS13360</name>
</gene>
<feature type="domain" description="3'-5' exonuclease" evidence="5">
    <location>
        <begin position="346"/>
        <end position="524"/>
    </location>
</feature>
<protein>
    <submittedName>
        <fullName evidence="6">HAL3 protein</fullName>
    </submittedName>
</protein>
<dbReference type="InterPro" id="IPR012337">
    <property type="entry name" value="RNaseH-like_sf"/>
</dbReference>
<evidence type="ECO:0000256" key="1">
    <source>
        <dbReference type="ARBA" id="ARBA00022993"/>
    </source>
</evidence>
<comment type="caution">
    <text evidence="6">The sequence shown here is derived from an EMBL/GenBank/DDBJ whole genome shotgun (WGS) entry which is preliminary data.</text>
</comment>
<comment type="similarity">
    <text evidence="2">Belongs to the HFCD (homooligomeric flavin containing Cys decarboxylase) superfamily.</text>
</comment>
<dbReference type="InterPro" id="IPR036551">
    <property type="entry name" value="Flavin_trans-like"/>
</dbReference>
<dbReference type="Gene3D" id="3.40.50.1950">
    <property type="entry name" value="Flavin prenyltransferase-like"/>
    <property type="match status" value="1"/>
</dbReference>
<dbReference type="PANTHER" id="PTHR14359:SF6">
    <property type="entry name" value="PHOSPHOPANTOTHENOYLCYSTEINE DECARBOXYLASE"/>
    <property type="match status" value="1"/>
</dbReference>
<keyword evidence="4" id="KW-1133">Transmembrane helix</keyword>
<dbReference type="GO" id="GO:0010181">
    <property type="term" value="F:FMN binding"/>
    <property type="evidence" value="ECO:0007669"/>
    <property type="project" value="TreeGrafter"/>
</dbReference>
<dbReference type="Pfam" id="PF01612">
    <property type="entry name" value="DNA_pol_A_exo1"/>
    <property type="match status" value="1"/>
</dbReference>
<evidence type="ECO:0000256" key="2">
    <source>
        <dbReference type="ARBA" id="ARBA00038350"/>
    </source>
</evidence>
<feature type="region of interest" description="Disordered" evidence="3">
    <location>
        <begin position="602"/>
        <end position="621"/>
    </location>
</feature>
<dbReference type="GO" id="GO:0004633">
    <property type="term" value="F:phosphopantothenoylcysteine decarboxylase activity"/>
    <property type="evidence" value="ECO:0007669"/>
    <property type="project" value="TreeGrafter"/>
</dbReference>
<accession>A0A812MKQ9</accession>
<dbReference type="GO" id="GO:0071513">
    <property type="term" value="C:phosphopantothenoylcysteine decarboxylase complex"/>
    <property type="evidence" value="ECO:0007669"/>
    <property type="project" value="TreeGrafter"/>
</dbReference>
<dbReference type="SMART" id="SM00474">
    <property type="entry name" value="35EXOc"/>
    <property type="match status" value="1"/>
</dbReference>
<dbReference type="GO" id="GO:0008408">
    <property type="term" value="F:3'-5' exonuclease activity"/>
    <property type="evidence" value="ECO:0007669"/>
    <property type="project" value="InterPro"/>
</dbReference>
<dbReference type="Proteomes" id="UP000604046">
    <property type="component" value="Unassembled WGS sequence"/>
</dbReference>
<evidence type="ECO:0000256" key="3">
    <source>
        <dbReference type="SAM" id="MobiDB-lite"/>
    </source>
</evidence>
<dbReference type="InterPro" id="IPR036397">
    <property type="entry name" value="RNaseH_sf"/>
</dbReference>
<dbReference type="SUPFAM" id="SSF52507">
    <property type="entry name" value="Homo-oligomeric flavin-containing Cys decarboxylases, HFCD"/>
    <property type="match status" value="1"/>
</dbReference>
<dbReference type="InterPro" id="IPR002562">
    <property type="entry name" value="3'-5'_exonuclease_dom"/>
</dbReference>
<keyword evidence="4" id="KW-0812">Transmembrane</keyword>
<evidence type="ECO:0000313" key="6">
    <source>
        <dbReference type="EMBL" id="CAE7257935.1"/>
    </source>
</evidence>
<dbReference type="AlphaFoldDB" id="A0A812MKQ9"/>
<proteinExistence type="inferred from homology"/>
<keyword evidence="1" id="KW-0173">Coenzyme A biosynthesis</keyword>
<dbReference type="OrthoDB" id="1532798at2759"/>
<dbReference type="EMBL" id="CAJNDS010001402">
    <property type="protein sequence ID" value="CAE7257935.1"/>
    <property type="molecule type" value="Genomic_DNA"/>
</dbReference>
<keyword evidence="4" id="KW-0472">Membrane</keyword>
<dbReference type="GO" id="GO:0015937">
    <property type="term" value="P:coenzyme A biosynthetic process"/>
    <property type="evidence" value="ECO:0007669"/>
    <property type="project" value="UniProtKB-KW"/>
</dbReference>
<name>A0A812MKQ9_9DINO</name>